<dbReference type="HOGENOM" id="CLU_459980_0_0_6"/>
<feature type="domain" description="VWFA" evidence="3">
    <location>
        <begin position="236"/>
        <end position="424"/>
    </location>
</feature>
<evidence type="ECO:0000313" key="4">
    <source>
        <dbReference type="EMBL" id="ACR11437.1"/>
    </source>
</evidence>
<evidence type="ECO:0000259" key="3">
    <source>
        <dbReference type="PROSITE" id="PS50234"/>
    </source>
</evidence>
<name>C5BKM5_TERTT</name>
<protein>
    <submittedName>
        <fullName evidence="4">von Willebrand factor type A domain protein</fullName>
    </submittedName>
</protein>
<evidence type="ECO:0000313" key="5">
    <source>
        <dbReference type="Proteomes" id="UP000009080"/>
    </source>
</evidence>
<dbReference type="Gene3D" id="3.40.50.410">
    <property type="entry name" value="von Willebrand factor, type A domain"/>
    <property type="match status" value="1"/>
</dbReference>
<accession>C5BKM5</accession>
<reference evidence="4 5" key="1">
    <citation type="journal article" date="2009" name="PLoS ONE">
        <title>The complete genome of Teredinibacter turnerae T7901: an intracellular endosymbiont of marine wood-boring bivalves (shipworms).</title>
        <authorList>
            <person name="Yang J.C."/>
            <person name="Madupu R."/>
            <person name="Durkin A.S."/>
            <person name="Ekborg N.A."/>
            <person name="Pedamallu C.S."/>
            <person name="Hostetler J.B."/>
            <person name="Radune D."/>
            <person name="Toms B.S."/>
            <person name="Henrissat B."/>
            <person name="Coutinho P.M."/>
            <person name="Schwarz S."/>
            <person name="Field L."/>
            <person name="Trindade-Silva A.E."/>
            <person name="Soares C.A.G."/>
            <person name="Elshahawi S."/>
            <person name="Hanora A."/>
            <person name="Schmidt E.W."/>
            <person name="Haygood M.G."/>
            <person name="Posfai J."/>
            <person name="Benner J."/>
            <person name="Madinger C."/>
            <person name="Nove J."/>
            <person name="Anton B."/>
            <person name="Chaudhary K."/>
            <person name="Foster J."/>
            <person name="Holman A."/>
            <person name="Kumar S."/>
            <person name="Lessard P.A."/>
            <person name="Luyten Y.A."/>
            <person name="Slatko B."/>
            <person name="Wood N."/>
            <person name="Wu B."/>
            <person name="Teplitski M."/>
            <person name="Mougous J.D."/>
            <person name="Ward N."/>
            <person name="Eisen J.A."/>
            <person name="Badger J.H."/>
            <person name="Distel D.L."/>
        </authorList>
    </citation>
    <scope>NUCLEOTIDE SEQUENCE [LARGE SCALE GENOMIC DNA]</scope>
    <source>
        <strain evidence="5">ATCC 39867 / T7901</strain>
    </source>
</reference>
<dbReference type="AlphaFoldDB" id="C5BKM5"/>
<sequence>MLISIRSIGVLAVSGLLLSACGGGPGGGTTSINDPGSPQVPTNVPSFIPTPVPSPSPSPSPTPTPSPSPSPSPTPSPVPSGQGVALYGSVDGLVSGLELELEEIYTGQHKSITEPGEFFFPQTFTAGTDFSVIIAQQPEGQNCVLQNSEGTFNGLDFMGLSASCLGEEGYSLELMGFDSRLPSFVIAGLRVEDVASGEPVTQLHTDAFYVEENDQRVGVESYLTSEQIPKESVQLRTVLLLDVSTSIDSGEMEKLKTAAKASLISYENDTKTSRLLPGQQQVAIYSFDSEITLLTDYTSDINLLEAAIDTIPNSVLERGNSTNLLGAMEIAAERWNDQIDLIAVERGYAVLLTDGEHNFDSRSPADIEADLTNFFGTRKKVYAIAVGNNVNLENLEAITASSEQVLTVNSFESAEELEAVFTEVATTEAKAIEGLYRVFYATPKRQGINNATFSLVDNRICVDSTACDESVSSDFFAEEFFDVSPTLFAEVSGGSEESDKSRLIGAGERLTIEAILRWANLTPSYTLRIENLVGEVPGLQAVGEDRWVLSFPAGFTSATMIIGETATGYEQTVALNRQTDGVLAVSSATLAAL</sequence>
<gene>
    <name evidence="4" type="ordered locus">TERTU_0009</name>
</gene>
<dbReference type="STRING" id="377629.TERTU_0009"/>
<dbReference type="EMBL" id="CP001614">
    <property type="protein sequence ID" value="ACR11437.1"/>
    <property type="molecule type" value="Genomic_DNA"/>
</dbReference>
<organism evidence="4 5">
    <name type="scientific">Teredinibacter turnerae (strain ATCC 39867 / T7901)</name>
    <dbReference type="NCBI Taxonomy" id="377629"/>
    <lineage>
        <taxon>Bacteria</taxon>
        <taxon>Pseudomonadati</taxon>
        <taxon>Pseudomonadota</taxon>
        <taxon>Gammaproteobacteria</taxon>
        <taxon>Cellvibrionales</taxon>
        <taxon>Cellvibrionaceae</taxon>
        <taxon>Teredinibacter</taxon>
    </lineage>
</organism>
<dbReference type="SMART" id="SM00327">
    <property type="entry name" value="VWA"/>
    <property type="match status" value="1"/>
</dbReference>
<keyword evidence="2" id="KW-0732">Signal</keyword>
<dbReference type="RefSeq" id="WP_015817549.1">
    <property type="nucleotide sequence ID" value="NC_012997.1"/>
</dbReference>
<feature type="compositionally biased region" description="Polar residues" evidence="1">
    <location>
        <begin position="30"/>
        <end position="45"/>
    </location>
</feature>
<feature type="region of interest" description="Disordered" evidence="1">
    <location>
        <begin position="28"/>
        <end position="82"/>
    </location>
</feature>
<dbReference type="PROSITE" id="PS50234">
    <property type="entry name" value="VWFA"/>
    <property type="match status" value="1"/>
</dbReference>
<feature type="compositionally biased region" description="Pro residues" evidence="1">
    <location>
        <begin position="48"/>
        <end position="78"/>
    </location>
</feature>
<evidence type="ECO:0000256" key="1">
    <source>
        <dbReference type="SAM" id="MobiDB-lite"/>
    </source>
</evidence>
<dbReference type="SUPFAM" id="SSF53300">
    <property type="entry name" value="vWA-like"/>
    <property type="match status" value="1"/>
</dbReference>
<feature type="signal peptide" evidence="2">
    <location>
        <begin position="1"/>
        <end position="22"/>
    </location>
</feature>
<dbReference type="InterPro" id="IPR036465">
    <property type="entry name" value="vWFA_dom_sf"/>
</dbReference>
<keyword evidence="5" id="KW-1185">Reference proteome</keyword>
<dbReference type="PROSITE" id="PS51257">
    <property type="entry name" value="PROKAR_LIPOPROTEIN"/>
    <property type="match status" value="1"/>
</dbReference>
<dbReference type="KEGG" id="ttu:TERTU_0009"/>
<dbReference type="Pfam" id="PF00092">
    <property type="entry name" value="VWA"/>
    <property type="match status" value="1"/>
</dbReference>
<proteinExistence type="predicted"/>
<dbReference type="eggNOG" id="COG2304">
    <property type="taxonomic scope" value="Bacteria"/>
</dbReference>
<evidence type="ECO:0000256" key="2">
    <source>
        <dbReference type="SAM" id="SignalP"/>
    </source>
</evidence>
<dbReference type="InterPro" id="IPR002035">
    <property type="entry name" value="VWF_A"/>
</dbReference>
<feature type="chain" id="PRO_5002948814" evidence="2">
    <location>
        <begin position="23"/>
        <end position="593"/>
    </location>
</feature>
<dbReference type="Proteomes" id="UP000009080">
    <property type="component" value="Chromosome"/>
</dbReference>
<dbReference type="CDD" id="cd00198">
    <property type="entry name" value="vWFA"/>
    <property type="match status" value="1"/>
</dbReference>